<evidence type="ECO:0000313" key="1">
    <source>
        <dbReference type="EMBL" id="SDP97297.1"/>
    </source>
</evidence>
<evidence type="ECO:0000313" key="2">
    <source>
        <dbReference type="Proteomes" id="UP000199691"/>
    </source>
</evidence>
<dbReference type="Proteomes" id="UP000199691">
    <property type="component" value="Unassembled WGS sequence"/>
</dbReference>
<keyword evidence="2" id="KW-1185">Reference proteome</keyword>
<proteinExistence type="predicted"/>
<sequence>MTLPPDVQDRLTCVANLLARPGQLDGVRIRCSAELLRTAVERSVARACGVGNSDEPVHALLISLPSHVDADVAHDVSQLWHALSRAVRQHGYELTPTVAELAGWHADIANVCAVLQPPLTLSGTIDLAEGTGETAAVR</sequence>
<dbReference type="EMBL" id="FNIX01000030">
    <property type="protein sequence ID" value="SDP97297.1"/>
    <property type="molecule type" value="Genomic_DNA"/>
</dbReference>
<reference evidence="2" key="1">
    <citation type="submission" date="2016-10" db="EMBL/GenBank/DDBJ databases">
        <authorList>
            <person name="Varghese N."/>
            <person name="Submissions S."/>
        </authorList>
    </citation>
    <scope>NUCLEOTIDE SEQUENCE [LARGE SCALE GENOMIC DNA]</scope>
    <source>
        <strain evidence="2">CGMCC 4.6609</strain>
    </source>
</reference>
<name>A0A1H0X2V4_9PSEU</name>
<protein>
    <submittedName>
        <fullName evidence="1">Uncharacterized protein</fullName>
    </submittedName>
</protein>
<dbReference type="OrthoDB" id="4322177at2"/>
<dbReference type="STRING" id="641025.SAMN05421507_13039"/>
<gene>
    <name evidence="1" type="ORF">SAMN05421507_13039</name>
</gene>
<dbReference type="RefSeq" id="WP_143023022.1">
    <property type="nucleotide sequence ID" value="NZ_FNIX01000030.1"/>
</dbReference>
<accession>A0A1H0X2V4</accession>
<dbReference type="AlphaFoldDB" id="A0A1H0X2V4"/>
<organism evidence="1 2">
    <name type="scientific">Lentzea jiangxiensis</name>
    <dbReference type="NCBI Taxonomy" id="641025"/>
    <lineage>
        <taxon>Bacteria</taxon>
        <taxon>Bacillati</taxon>
        <taxon>Actinomycetota</taxon>
        <taxon>Actinomycetes</taxon>
        <taxon>Pseudonocardiales</taxon>
        <taxon>Pseudonocardiaceae</taxon>
        <taxon>Lentzea</taxon>
    </lineage>
</organism>